<accession>A0A6L2KZY3</accession>
<feature type="domain" description="Reverse transcriptase/retrotransposon-derived protein RNase H-like" evidence="4">
    <location>
        <begin position="518"/>
        <end position="582"/>
    </location>
</feature>
<reference evidence="5" key="1">
    <citation type="journal article" date="2019" name="Sci. Rep.">
        <title>Draft genome of Tanacetum cinerariifolium, the natural source of mosquito coil.</title>
        <authorList>
            <person name="Yamashiro T."/>
            <person name="Shiraishi A."/>
            <person name="Satake H."/>
            <person name="Nakayama K."/>
        </authorList>
    </citation>
    <scope>NUCLEOTIDE SEQUENCE</scope>
</reference>
<dbReference type="InterPro" id="IPR050951">
    <property type="entry name" value="Retrovirus_Pol_polyprotein"/>
</dbReference>
<keyword evidence="5" id="KW-0548">Nucleotidyltransferase</keyword>
<keyword evidence="5" id="KW-0695">RNA-directed DNA polymerase</keyword>
<feature type="region of interest" description="Disordered" evidence="2">
    <location>
        <begin position="254"/>
        <end position="286"/>
    </location>
</feature>
<dbReference type="InterPro" id="IPR005162">
    <property type="entry name" value="Retrotrans_gag_dom"/>
</dbReference>
<proteinExistence type="predicted"/>
<keyword evidence="5" id="KW-0808">Transferase</keyword>
<dbReference type="Gene3D" id="3.10.10.10">
    <property type="entry name" value="HIV Type 1 Reverse Transcriptase, subunit A, domain 1"/>
    <property type="match status" value="1"/>
</dbReference>
<organism evidence="5">
    <name type="scientific">Tanacetum cinerariifolium</name>
    <name type="common">Dalmatian daisy</name>
    <name type="synonym">Chrysanthemum cinerariifolium</name>
    <dbReference type="NCBI Taxonomy" id="118510"/>
    <lineage>
        <taxon>Eukaryota</taxon>
        <taxon>Viridiplantae</taxon>
        <taxon>Streptophyta</taxon>
        <taxon>Embryophyta</taxon>
        <taxon>Tracheophyta</taxon>
        <taxon>Spermatophyta</taxon>
        <taxon>Magnoliopsida</taxon>
        <taxon>eudicotyledons</taxon>
        <taxon>Gunneridae</taxon>
        <taxon>Pentapetalae</taxon>
        <taxon>asterids</taxon>
        <taxon>campanulids</taxon>
        <taxon>Asterales</taxon>
        <taxon>Asteraceae</taxon>
        <taxon>Asteroideae</taxon>
        <taxon>Anthemideae</taxon>
        <taxon>Anthemidinae</taxon>
        <taxon>Tanacetum</taxon>
    </lineage>
</organism>
<keyword evidence="1" id="KW-0511">Multifunctional enzyme</keyword>
<comment type="caution">
    <text evidence="5">The sequence shown here is derived from an EMBL/GenBank/DDBJ whole genome shotgun (WGS) entry which is preliminary data.</text>
</comment>
<feature type="domain" description="Retrotransposon gag" evidence="3">
    <location>
        <begin position="130"/>
        <end position="207"/>
    </location>
</feature>
<evidence type="ECO:0000313" key="5">
    <source>
        <dbReference type="EMBL" id="GEU53565.1"/>
    </source>
</evidence>
<dbReference type="AlphaFoldDB" id="A0A6L2KZY3"/>
<feature type="compositionally biased region" description="Polar residues" evidence="2">
    <location>
        <begin position="1"/>
        <end position="20"/>
    </location>
</feature>
<dbReference type="Pfam" id="PF03732">
    <property type="entry name" value="Retrotrans_gag"/>
    <property type="match status" value="1"/>
</dbReference>
<dbReference type="SUPFAM" id="SSF56672">
    <property type="entry name" value="DNA/RNA polymerases"/>
    <property type="match status" value="1"/>
</dbReference>
<name>A0A6L2KZY3_TANCI</name>
<dbReference type="InterPro" id="IPR043502">
    <property type="entry name" value="DNA/RNA_pol_sf"/>
</dbReference>
<dbReference type="Pfam" id="PF17919">
    <property type="entry name" value="RT_RNaseH_2"/>
    <property type="match status" value="1"/>
</dbReference>
<dbReference type="PANTHER" id="PTHR37984">
    <property type="entry name" value="PROTEIN CBG26694"/>
    <property type="match status" value="1"/>
</dbReference>
<feature type="region of interest" description="Disordered" evidence="2">
    <location>
        <begin position="1"/>
        <end position="33"/>
    </location>
</feature>
<dbReference type="GO" id="GO:0003964">
    <property type="term" value="F:RNA-directed DNA polymerase activity"/>
    <property type="evidence" value="ECO:0007669"/>
    <property type="project" value="UniProtKB-KW"/>
</dbReference>
<evidence type="ECO:0000256" key="2">
    <source>
        <dbReference type="SAM" id="MobiDB-lite"/>
    </source>
</evidence>
<protein>
    <submittedName>
        <fullName evidence="5">Reverse transcriptase domain-containing protein</fullName>
    </submittedName>
</protein>
<evidence type="ECO:0000259" key="3">
    <source>
        <dbReference type="Pfam" id="PF03732"/>
    </source>
</evidence>
<sequence length="721" mass="82445">MLIMSTNEQTPLSQPTSIVRNTPGKEQDPQDLGRPAFDAALREYCDRNYHHLLPIIAEKVHQEKTPKAATRVLAQEKQSLLSKNIITKEYPHEGRKRCWKSKVAREDIGSQGQRGKSQVLRTICPSNGVWFDDLPKESIDSYDDLKEAFIENYIEQKKCIKDPIKIHNIKQKDGESMEEFVRRYKLECRDVKRAPKCMKIFGFMHGITYPELIKRLHDKIPKSVDEMMSVTTAFLRGEVAASYRKRRKSFPLWKHQEAGRNQTSRREASGTKKVEKIRQRRQKTGEISRKEKPLAILMVQSWQRIAKQKITQTFSSESIISFPPLGEDETEGPMIIEAEIEGHFVHRMYMDGGSSSEILYEHCFNRFRPEVKGQMITATTSPSLYNKIIGRPGVRRTQAVPSTAHRMLKFPVAGGTVTLRSSMIIPLECTMVSGPGVPQPIINQVTEEKIQTPERNKAIYEEVEKLVDAGIMKEVFYHNWLSNPVMVKKYDGSWRMCVDFKDLNKAFPKDGYPLPEIDWMVESLSELPMLTAPKEKEELIIYLEAAKEAVSAVLMTERDGKQMPIYFVGRALQGSEINFTLIKVDTCPKIGMPTLRTTEVDMIKNNEALGINLDLMEEKREHAAIQEAKSTAKMEKCYNARVRNTSFSPGDFVYRNNEASHAEEGGKLGPKWKGPYEVTKALEKGTYKIRGRNGSILPRTWNVCNLKNAICMKCKHLSHAR</sequence>
<dbReference type="EMBL" id="BKCJ010003193">
    <property type="protein sequence ID" value="GEU53565.1"/>
    <property type="molecule type" value="Genomic_DNA"/>
</dbReference>
<dbReference type="InterPro" id="IPR041577">
    <property type="entry name" value="RT_RNaseH_2"/>
</dbReference>
<gene>
    <name evidence="5" type="ORF">Tci_025543</name>
</gene>
<evidence type="ECO:0000256" key="1">
    <source>
        <dbReference type="ARBA" id="ARBA00023268"/>
    </source>
</evidence>
<evidence type="ECO:0000259" key="4">
    <source>
        <dbReference type="Pfam" id="PF17919"/>
    </source>
</evidence>
<dbReference type="PANTHER" id="PTHR37984:SF5">
    <property type="entry name" value="PROTEIN NYNRIN-LIKE"/>
    <property type="match status" value="1"/>
</dbReference>